<dbReference type="PANTHER" id="PTHR37841:SF1">
    <property type="entry name" value="DUF3298 DOMAIN-CONTAINING PROTEIN"/>
    <property type="match status" value="1"/>
</dbReference>
<keyword evidence="2" id="KW-1185">Reference proteome</keyword>
<dbReference type="SUPFAM" id="SSF69360">
    <property type="entry name" value="Cell wall binding repeat"/>
    <property type="match status" value="1"/>
</dbReference>
<dbReference type="InterPro" id="IPR032774">
    <property type="entry name" value="WG_beta_rep"/>
</dbReference>
<dbReference type="KEGG" id="rcf:Poly24_04090"/>
<name>A0A518JMF9_9BACT</name>
<dbReference type="PROSITE" id="PS51257">
    <property type="entry name" value="PROKAR_LIPOPROTEIN"/>
    <property type="match status" value="1"/>
</dbReference>
<organism evidence="1 2">
    <name type="scientific">Rosistilla carotiformis</name>
    <dbReference type="NCBI Taxonomy" id="2528017"/>
    <lineage>
        <taxon>Bacteria</taxon>
        <taxon>Pseudomonadati</taxon>
        <taxon>Planctomycetota</taxon>
        <taxon>Planctomycetia</taxon>
        <taxon>Pirellulales</taxon>
        <taxon>Pirellulaceae</taxon>
        <taxon>Rosistilla</taxon>
    </lineage>
</organism>
<evidence type="ECO:0000313" key="2">
    <source>
        <dbReference type="Proteomes" id="UP000315082"/>
    </source>
</evidence>
<evidence type="ECO:0000313" key="1">
    <source>
        <dbReference type="EMBL" id="QDV66722.1"/>
    </source>
</evidence>
<dbReference type="Proteomes" id="UP000315082">
    <property type="component" value="Chromosome"/>
</dbReference>
<reference evidence="1 2" key="1">
    <citation type="submission" date="2019-02" db="EMBL/GenBank/DDBJ databases">
        <title>Deep-cultivation of Planctomycetes and their phenomic and genomic characterization uncovers novel biology.</title>
        <authorList>
            <person name="Wiegand S."/>
            <person name="Jogler M."/>
            <person name="Boedeker C."/>
            <person name="Pinto D."/>
            <person name="Vollmers J."/>
            <person name="Rivas-Marin E."/>
            <person name="Kohn T."/>
            <person name="Peeters S.H."/>
            <person name="Heuer A."/>
            <person name="Rast P."/>
            <person name="Oberbeckmann S."/>
            <person name="Bunk B."/>
            <person name="Jeske O."/>
            <person name="Meyerdierks A."/>
            <person name="Storesund J.E."/>
            <person name="Kallscheuer N."/>
            <person name="Luecker S."/>
            <person name="Lage O.M."/>
            <person name="Pohl T."/>
            <person name="Merkel B.J."/>
            <person name="Hornburger P."/>
            <person name="Mueller R.-W."/>
            <person name="Bruemmer F."/>
            <person name="Labrenz M."/>
            <person name="Spormann A.M."/>
            <person name="Op den Camp H."/>
            <person name="Overmann J."/>
            <person name="Amann R."/>
            <person name="Jetten M.S.M."/>
            <person name="Mascher T."/>
            <person name="Medema M.H."/>
            <person name="Devos D.P."/>
            <person name="Kaster A.-K."/>
            <person name="Ovreas L."/>
            <person name="Rohde M."/>
            <person name="Galperin M.Y."/>
            <person name="Jogler C."/>
        </authorList>
    </citation>
    <scope>NUCLEOTIDE SEQUENCE [LARGE SCALE GENOMIC DNA]</scope>
    <source>
        <strain evidence="1 2">Poly24</strain>
    </source>
</reference>
<dbReference type="AlphaFoldDB" id="A0A518JMF9"/>
<dbReference type="EMBL" id="CP036348">
    <property type="protein sequence ID" value="QDV66722.1"/>
    <property type="molecule type" value="Genomic_DNA"/>
</dbReference>
<dbReference type="Pfam" id="PF14903">
    <property type="entry name" value="WG_beta_rep"/>
    <property type="match status" value="2"/>
</dbReference>
<sequence length="427" mass="47435">MNCRNRRGCGAGAVRTRIVVLATFVSLLFGVGCDHSDRSTVVAKPRPKSAAKAKPVVEEVSIDAFPVGVKSLFPIRKGSKGFGLIDRHGRTLVSPAFSQVSKGFANASIVSYDYFVGQDRVLLLSRDAWYYCHEGGAERVEPTVSIFSIRFAYNVGDGLFALMPTDRDNRYRAMVVDPESKWRPTESFQLAPMARMNSGRVPIQVGEKYGYADRTGRIVIEPKYQDAEAYFGDPPRAPVCLDDRWGYLDLDGNVAVPIQYKGVSAWFDQGMALVWKHDRPRSFFIDVDGAELREFPLSWHMPNACFDGFAQGRLYFRGPDLADPRMGGGFVLQFGVIDTDGNWVVEPNRGMSGVGASFWPGHAILNRWSEGQFAEEACFIYGIDGKVVSKLPRRDVKQWNGFSYGLACDRDCKVGYVDTNGNRPGVP</sequence>
<accession>A0A518JMF9</accession>
<dbReference type="PANTHER" id="PTHR37841">
    <property type="entry name" value="GLR2918 PROTEIN"/>
    <property type="match status" value="1"/>
</dbReference>
<protein>
    <submittedName>
        <fullName evidence="1">KWG Leptospira</fullName>
    </submittedName>
</protein>
<proteinExistence type="predicted"/>
<gene>
    <name evidence="1" type="ORF">Poly24_04090</name>
</gene>